<dbReference type="Proteomes" id="UP001447188">
    <property type="component" value="Unassembled WGS sequence"/>
</dbReference>
<protein>
    <recommendedName>
        <fullName evidence="2">TauD/TfdA-like domain-containing protein</fullName>
    </recommendedName>
</protein>
<reference evidence="3 4" key="1">
    <citation type="submission" date="2024-02" db="EMBL/GenBank/DDBJ databases">
        <title>Discinaceae phylogenomics.</title>
        <authorList>
            <person name="Dirks A.C."/>
            <person name="James T.Y."/>
        </authorList>
    </citation>
    <scope>NUCLEOTIDE SEQUENCE [LARGE SCALE GENOMIC DNA]</scope>
    <source>
        <strain evidence="3 4">ACD0624</strain>
    </source>
</reference>
<dbReference type="InterPro" id="IPR003819">
    <property type="entry name" value="TauD/TfdA-like"/>
</dbReference>
<proteinExistence type="predicted"/>
<keyword evidence="4" id="KW-1185">Reference proteome</keyword>
<dbReference type="InterPro" id="IPR042098">
    <property type="entry name" value="TauD-like_sf"/>
</dbReference>
<dbReference type="PANTHER" id="PTHR37285">
    <property type="entry name" value="SPORE WALL MATURATION PROTEIN DIT1"/>
    <property type="match status" value="1"/>
</dbReference>
<dbReference type="EMBL" id="JBBBZM010000145">
    <property type="protein sequence ID" value="KAL0632894.1"/>
    <property type="molecule type" value="Genomic_DNA"/>
</dbReference>
<sequence>MAVIAAVELTSAKATATTVNAILDILERYRLDSADGTPNRSGEGRSKFVPIIQRKVEAGAPIHMVLPGFPFKSPNSVSKVFGTLPDKAEEFALAHLNALCKSIGDVYKGGAELTIVSDGLVYNDLLGVPDHNVWAYGQAVREIAREKGFDKLKFARLHTLQNVGTEPETLTEEIYLKQATAFRENLQSGVPTNGVAEHLARDEDARATYNSYTSILTDDLANTDKADEEEVTAKKMIARGRAFAAVIQKTFPEAVRLSIHPGSGNNKFSISLFPICGPAATPWHTTLVFDLDGSVHTAHRATIEASPKHEVVCRNGKPWFFREKSDLYTWEGMDIEFEPLYPFGLVITPAPGAAVPSLADVDMTKLRRLSEFNSPVVMRGFRDTKNRELFVGKASEMGTIMPWNKNVDEEDANKPWKFGVVFEVKDSGLTGQVSDEALPMHYDGVFKIEKQLDKNGKEISISQAPRFQYFTAVTPSPKNTGYTLFASSRALFSFLPSPHTVESLSNITWSVKTKTFDNAELERLPLVQPHPVTGTNCLRYHERWPQTRTRFDPIEVSIDGDESKKVLCDVIEELLYDRRVCLWHEWQQGDIVVSDNFSMMHTRSSFESGASRELWRIHID</sequence>
<gene>
    <name evidence="3" type="ORF">Q9L58_008210</name>
</gene>
<organism evidence="3 4">
    <name type="scientific">Discina gigas</name>
    <dbReference type="NCBI Taxonomy" id="1032678"/>
    <lineage>
        <taxon>Eukaryota</taxon>
        <taxon>Fungi</taxon>
        <taxon>Dikarya</taxon>
        <taxon>Ascomycota</taxon>
        <taxon>Pezizomycotina</taxon>
        <taxon>Pezizomycetes</taxon>
        <taxon>Pezizales</taxon>
        <taxon>Discinaceae</taxon>
        <taxon>Discina</taxon>
    </lineage>
</organism>
<feature type="domain" description="TauD/TfdA-like" evidence="2">
    <location>
        <begin position="352"/>
        <end position="617"/>
    </location>
</feature>
<dbReference type="Pfam" id="PF02668">
    <property type="entry name" value="TauD"/>
    <property type="match status" value="1"/>
</dbReference>
<evidence type="ECO:0000256" key="1">
    <source>
        <dbReference type="ARBA" id="ARBA00023002"/>
    </source>
</evidence>
<keyword evidence="1" id="KW-0560">Oxidoreductase</keyword>
<dbReference type="SUPFAM" id="SSF51197">
    <property type="entry name" value="Clavaminate synthase-like"/>
    <property type="match status" value="1"/>
</dbReference>
<dbReference type="PANTHER" id="PTHR37285:SF5">
    <property type="entry name" value="SPORE WALL MATURATION PROTEIN DIT1"/>
    <property type="match status" value="1"/>
</dbReference>
<evidence type="ECO:0000259" key="2">
    <source>
        <dbReference type="Pfam" id="PF02668"/>
    </source>
</evidence>
<comment type="caution">
    <text evidence="3">The sequence shown here is derived from an EMBL/GenBank/DDBJ whole genome shotgun (WGS) entry which is preliminary data.</text>
</comment>
<dbReference type="Gene3D" id="3.60.130.10">
    <property type="entry name" value="Clavaminate synthase-like"/>
    <property type="match status" value="1"/>
</dbReference>
<name>A0ABR3GAC3_9PEZI</name>
<evidence type="ECO:0000313" key="4">
    <source>
        <dbReference type="Proteomes" id="UP001447188"/>
    </source>
</evidence>
<evidence type="ECO:0000313" key="3">
    <source>
        <dbReference type="EMBL" id="KAL0632894.1"/>
    </source>
</evidence>
<accession>A0ABR3GAC3</accession>
<dbReference type="InterPro" id="IPR007817">
    <property type="entry name" value="Isocyanide_synthase_DIT1"/>
</dbReference>
<dbReference type="Pfam" id="PF05141">
    <property type="entry name" value="DIT1_PvcA"/>
    <property type="match status" value="1"/>
</dbReference>